<gene>
    <name evidence="2" type="ORF">ALC57_07965</name>
</gene>
<evidence type="ECO:0000259" key="1">
    <source>
        <dbReference type="Pfam" id="PF16087"/>
    </source>
</evidence>
<reference evidence="2 3" key="1">
    <citation type="submission" date="2015-09" db="EMBL/GenBank/DDBJ databases">
        <title>Trachymyrmex cornetzi WGS genome.</title>
        <authorList>
            <person name="Nygaard S."/>
            <person name="Hu H."/>
            <person name="Boomsma J."/>
            <person name="Zhang G."/>
        </authorList>
    </citation>
    <scope>NUCLEOTIDE SEQUENCE [LARGE SCALE GENOMIC DNA]</scope>
    <source>
        <strain evidence="2">Tcor2-1</strain>
        <tissue evidence="2">Whole body</tissue>
    </source>
</reference>
<sequence>MADYSPNKIVDIILVLGKCHSNYNAASRLYAQRFPGRRHPTDMTIRSLVQRARNGHFVRQRQHHEYDENDVRAVTILAIIHLNPHVSTRQIEREIGIPQRTVIRILRALNYHPFHITLTQALQPNHHLMRIAFCQWALQMLHDDPNFFRY</sequence>
<feature type="non-terminal residue" evidence="2">
    <location>
        <position position="150"/>
    </location>
</feature>
<organism evidence="2 3">
    <name type="scientific">Trachymyrmex cornetzi</name>
    <dbReference type="NCBI Taxonomy" id="471704"/>
    <lineage>
        <taxon>Eukaryota</taxon>
        <taxon>Metazoa</taxon>
        <taxon>Ecdysozoa</taxon>
        <taxon>Arthropoda</taxon>
        <taxon>Hexapoda</taxon>
        <taxon>Insecta</taxon>
        <taxon>Pterygota</taxon>
        <taxon>Neoptera</taxon>
        <taxon>Endopterygota</taxon>
        <taxon>Hymenoptera</taxon>
        <taxon>Apocrita</taxon>
        <taxon>Aculeata</taxon>
        <taxon>Formicoidea</taxon>
        <taxon>Formicidae</taxon>
        <taxon>Myrmicinae</taxon>
        <taxon>Trachymyrmex</taxon>
    </lineage>
</organism>
<accession>A0A151J7C6</accession>
<evidence type="ECO:0000313" key="3">
    <source>
        <dbReference type="Proteomes" id="UP000078492"/>
    </source>
</evidence>
<feature type="domain" description="DUF4817" evidence="1">
    <location>
        <begin position="10"/>
        <end position="54"/>
    </location>
</feature>
<name>A0A151J7C6_9HYME</name>
<dbReference type="PANTHER" id="PTHR47326:SF1">
    <property type="entry name" value="HTH PSQ-TYPE DOMAIN-CONTAINING PROTEIN"/>
    <property type="match status" value="1"/>
</dbReference>
<protein>
    <recommendedName>
        <fullName evidence="1">DUF4817 domain-containing protein</fullName>
    </recommendedName>
</protein>
<dbReference type="InterPro" id="IPR032135">
    <property type="entry name" value="DUF4817"/>
</dbReference>
<keyword evidence="3" id="KW-1185">Reference proteome</keyword>
<proteinExistence type="predicted"/>
<dbReference type="AlphaFoldDB" id="A0A151J7C6"/>
<dbReference type="Pfam" id="PF16087">
    <property type="entry name" value="DUF4817"/>
    <property type="match status" value="1"/>
</dbReference>
<dbReference type="STRING" id="471704.A0A151J7C6"/>
<dbReference type="PANTHER" id="PTHR47326">
    <property type="entry name" value="TRANSPOSABLE ELEMENT TC3 TRANSPOSASE-LIKE PROTEIN"/>
    <property type="match status" value="1"/>
</dbReference>
<dbReference type="EMBL" id="KQ979695">
    <property type="protein sequence ID" value="KYN19738.1"/>
    <property type="molecule type" value="Genomic_DNA"/>
</dbReference>
<dbReference type="Proteomes" id="UP000078492">
    <property type="component" value="Unassembled WGS sequence"/>
</dbReference>
<evidence type="ECO:0000313" key="2">
    <source>
        <dbReference type="EMBL" id="KYN19738.1"/>
    </source>
</evidence>